<feature type="region of interest" description="Disordered" evidence="1">
    <location>
        <begin position="125"/>
        <end position="159"/>
    </location>
</feature>
<dbReference type="EMBL" id="KZ994269">
    <property type="protein sequence ID" value="RKO93369.1"/>
    <property type="molecule type" value="Genomic_DNA"/>
</dbReference>
<evidence type="ECO:0000256" key="1">
    <source>
        <dbReference type="SAM" id="MobiDB-lite"/>
    </source>
</evidence>
<accession>A0A4P9WK72</accession>
<reference evidence="3" key="1">
    <citation type="journal article" date="2018" name="Nat. Microbiol.">
        <title>Leveraging single-cell genomics to expand the fungal tree of life.</title>
        <authorList>
            <person name="Ahrendt S.R."/>
            <person name="Quandt C.A."/>
            <person name="Ciobanu D."/>
            <person name="Clum A."/>
            <person name="Salamov A."/>
            <person name="Andreopoulos B."/>
            <person name="Cheng J.F."/>
            <person name="Woyke T."/>
            <person name="Pelin A."/>
            <person name="Henrissat B."/>
            <person name="Reynolds N.K."/>
            <person name="Benny G.L."/>
            <person name="Smith M.E."/>
            <person name="James T.Y."/>
            <person name="Grigoriev I.V."/>
        </authorList>
    </citation>
    <scope>NUCLEOTIDE SEQUENCE [LARGE SCALE GENOMIC DNA]</scope>
</reference>
<gene>
    <name evidence="2" type="ORF">BDK51DRAFT_35359</name>
</gene>
<evidence type="ECO:0000313" key="2">
    <source>
        <dbReference type="EMBL" id="RKO93369.1"/>
    </source>
</evidence>
<sequence>MKWGKFDYPDAFELNHQAELGAIMLSADGALLGPRHLGVSMASQYKLYLTRMANLSAPFSSCIFCCPPPPFEDLFAPALDRREGGSVDARSQASPSPLRFQSTVGHDMGCDIVVVPCGVTPSGRIWRTNAGPPDKSISRRASVDGRDGRSERGAPSQVSEGQRGWLSLVALLAPTTAAPVSKARGALSFKTQLKQLTCDQARHAAMEDTAGERFHMASLNAISPLVKNARRLEQSIFTFNQTPDCPAYAAPLISGTWPFSWRTRARDGNSSLFNFGIDARIAAILGSGMSDCETRPFGGSNNTVPPVAPDEVGVTGRGIIFDRGDNIERRESGEDSGVRFTNVATKTATGDQPLSYVAPPCHVPSDEQGNFDASLALHGFDEGEGKGRVDRAWGGRGERESDTLDFWRPHGYMHASTFAQPRLSTELNFERRLGPESHWDNHTIDDIREAVLRYSQMTDNRDSRFELIIPTREITESGAIREFRSDLSIFFYR</sequence>
<keyword evidence="3" id="KW-1185">Reference proteome</keyword>
<dbReference type="Proteomes" id="UP000269721">
    <property type="component" value="Unassembled WGS sequence"/>
</dbReference>
<evidence type="ECO:0000313" key="3">
    <source>
        <dbReference type="Proteomes" id="UP000269721"/>
    </source>
</evidence>
<feature type="compositionally biased region" description="Basic and acidic residues" evidence="1">
    <location>
        <begin position="141"/>
        <end position="152"/>
    </location>
</feature>
<name>A0A4P9WK72_9FUNG</name>
<proteinExistence type="predicted"/>
<dbReference type="AlphaFoldDB" id="A0A4P9WK72"/>
<organism evidence="2 3">
    <name type="scientific">Blyttiomyces helicus</name>
    <dbReference type="NCBI Taxonomy" id="388810"/>
    <lineage>
        <taxon>Eukaryota</taxon>
        <taxon>Fungi</taxon>
        <taxon>Fungi incertae sedis</taxon>
        <taxon>Chytridiomycota</taxon>
        <taxon>Chytridiomycota incertae sedis</taxon>
        <taxon>Chytridiomycetes</taxon>
        <taxon>Chytridiomycetes incertae sedis</taxon>
        <taxon>Blyttiomyces</taxon>
    </lineage>
</organism>
<protein>
    <submittedName>
        <fullName evidence="2">Uncharacterized protein</fullName>
    </submittedName>
</protein>